<dbReference type="EMBL" id="JBHTJH010000004">
    <property type="protein sequence ID" value="MFD0861424.1"/>
    <property type="molecule type" value="Genomic_DNA"/>
</dbReference>
<dbReference type="Proteomes" id="UP001596978">
    <property type="component" value="Unassembled WGS sequence"/>
</dbReference>
<name>A0ABW3CX31_9FLAO</name>
<dbReference type="Gene3D" id="2.115.10.20">
    <property type="entry name" value="Glycosyl hydrolase domain, family 43"/>
    <property type="match status" value="1"/>
</dbReference>
<reference evidence="5" key="1">
    <citation type="journal article" date="2019" name="Int. J. Syst. Evol. Microbiol.">
        <title>The Global Catalogue of Microorganisms (GCM) 10K type strain sequencing project: providing services to taxonomists for standard genome sequencing and annotation.</title>
        <authorList>
            <consortium name="The Broad Institute Genomics Platform"/>
            <consortium name="The Broad Institute Genome Sequencing Center for Infectious Disease"/>
            <person name="Wu L."/>
            <person name="Ma J."/>
        </authorList>
    </citation>
    <scope>NUCLEOTIDE SEQUENCE [LARGE SCALE GENOMIC DNA]</scope>
    <source>
        <strain evidence="5">CCUG 62952</strain>
    </source>
</reference>
<dbReference type="PIRSF" id="PIRSF016202">
    <property type="entry name" value="PH1107"/>
    <property type="match status" value="1"/>
</dbReference>
<dbReference type="PANTHER" id="PTHR34106">
    <property type="entry name" value="GLYCOSIDASE"/>
    <property type="match status" value="1"/>
</dbReference>
<dbReference type="GO" id="GO:0016787">
    <property type="term" value="F:hydrolase activity"/>
    <property type="evidence" value="ECO:0007669"/>
    <property type="project" value="UniProtKB-KW"/>
</dbReference>
<dbReference type="PANTHER" id="PTHR34106:SF5">
    <property type="entry name" value="GLYCOSIDASE"/>
    <property type="match status" value="1"/>
</dbReference>
<keyword evidence="2" id="KW-0808">Transferase</keyword>
<sequence>MFNNIHRTESFYLVILLATLFCGCKEKSLKTDRPPHDLQHWAFTGFTKVDSLNPILRPTASLHFECPITKKHRNWEERNVLNPSAIVKDGEIYLFYRAQDSSGTSRIGLAISSDGLHFTKQERPVFYPDNDFMKAYEWNYKKMDKDAALEDCLNCYFDGVEDPRIVESEDGLYIMTYTAYDGKTARLAIASSKDLVTWTKHGLVLKEDKDIWSKSGAIVVELVENKNIAKKIDGKYWMYFGDTNLFLATSKDVINWEVCKDEENKRMISVLHPRKGYFDSRLVEPGPFAIFKEEGILLIYNGSNAANFNDSNLPKFTYAAGQALFDKNEPYKLLDRTEQYFIHPDKDYEKVGEVNEVCFVEGLVKLKNKWFLYYGTADSKIAVAIHHMEK</sequence>
<evidence type="ECO:0000256" key="3">
    <source>
        <dbReference type="ARBA" id="ARBA00024356"/>
    </source>
</evidence>
<proteinExistence type="inferred from homology"/>
<accession>A0ABW3CX31</accession>
<evidence type="ECO:0000313" key="5">
    <source>
        <dbReference type="Proteomes" id="UP001596978"/>
    </source>
</evidence>
<comment type="similarity">
    <text evidence="3">Belongs to the glycosyl hydrolase 130 family.</text>
</comment>
<keyword evidence="5" id="KW-1185">Reference proteome</keyword>
<dbReference type="CDD" id="cd18610">
    <property type="entry name" value="GH130_BT3780-like"/>
    <property type="match status" value="1"/>
</dbReference>
<keyword evidence="1" id="KW-0328">Glycosyltransferase</keyword>
<dbReference type="InterPro" id="IPR023296">
    <property type="entry name" value="Glyco_hydro_beta-prop_sf"/>
</dbReference>
<gene>
    <name evidence="4" type="ORF">ACFQ1M_04345</name>
</gene>
<evidence type="ECO:0000256" key="2">
    <source>
        <dbReference type="ARBA" id="ARBA00022679"/>
    </source>
</evidence>
<dbReference type="InterPro" id="IPR007184">
    <property type="entry name" value="Mannoside_phosphorylase"/>
</dbReference>
<dbReference type="Pfam" id="PF04041">
    <property type="entry name" value="Glyco_hydro_130"/>
    <property type="match status" value="1"/>
</dbReference>
<evidence type="ECO:0000256" key="1">
    <source>
        <dbReference type="ARBA" id="ARBA00022676"/>
    </source>
</evidence>
<dbReference type="RefSeq" id="WP_386404415.1">
    <property type="nucleotide sequence ID" value="NZ_JBHTJH010000004.1"/>
</dbReference>
<dbReference type="PROSITE" id="PS51257">
    <property type="entry name" value="PROKAR_LIPOPROTEIN"/>
    <property type="match status" value="1"/>
</dbReference>
<keyword evidence="4" id="KW-0378">Hydrolase</keyword>
<organism evidence="4 5">
    <name type="scientific">Sungkyunkwania multivorans</name>
    <dbReference type="NCBI Taxonomy" id="1173618"/>
    <lineage>
        <taxon>Bacteria</taxon>
        <taxon>Pseudomonadati</taxon>
        <taxon>Bacteroidota</taxon>
        <taxon>Flavobacteriia</taxon>
        <taxon>Flavobacteriales</taxon>
        <taxon>Flavobacteriaceae</taxon>
        <taxon>Sungkyunkwania</taxon>
    </lineage>
</organism>
<comment type="caution">
    <text evidence="4">The sequence shown here is derived from an EMBL/GenBank/DDBJ whole genome shotgun (WGS) entry which is preliminary data.</text>
</comment>
<evidence type="ECO:0000313" key="4">
    <source>
        <dbReference type="EMBL" id="MFD0861424.1"/>
    </source>
</evidence>
<protein>
    <submittedName>
        <fullName evidence="4">Glycoside hydrolase family 130 protein</fullName>
    </submittedName>
</protein>
<dbReference type="SUPFAM" id="SSF75005">
    <property type="entry name" value="Arabinanase/levansucrase/invertase"/>
    <property type="match status" value="1"/>
</dbReference>